<dbReference type="Proteomes" id="UP000828390">
    <property type="component" value="Unassembled WGS sequence"/>
</dbReference>
<evidence type="ECO:0000313" key="1">
    <source>
        <dbReference type="EMBL" id="KAH3815428.1"/>
    </source>
</evidence>
<reference evidence="1" key="2">
    <citation type="submission" date="2020-11" db="EMBL/GenBank/DDBJ databases">
        <authorList>
            <person name="McCartney M.A."/>
            <person name="Auch B."/>
            <person name="Kono T."/>
            <person name="Mallez S."/>
            <person name="Becker A."/>
            <person name="Gohl D.M."/>
            <person name="Silverstein K.A.T."/>
            <person name="Koren S."/>
            <person name="Bechman K.B."/>
            <person name="Herman A."/>
            <person name="Abrahante J.E."/>
            <person name="Garbe J."/>
        </authorList>
    </citation>
    <scope>NUCLEOTIDE SEQUENCE</scope>
    <source>
        <strain evidence="1">Duluth1</strain>
        <tissue evidence="1">Whole animal</tissue>
    </source>
</reference>
<name>A0A9D4GHD0_DREPO</name>
<protein>
    <submittedName>
        <fullName evidence="1">Uncharacterized protein</fullName>
    </submittedName>
</protein>
<evidence type="ECO:0000313" key="2">
    <source>
        <dbReference type="Proteomes" id="UP000828390"/>
    </source>
</evidence>
<reference evidence="1" key="1">
    <citation type="journal article" date="2019" name="bioRxiv">
        <title>The Genome of the Zebra Mussel, Dreissena polymorpha: A Resource for Invasive Species Research.</title>
        <authorList>
            <person name="McCartney M.A."/>
            <person name="Auch B."/>
            <person name="Kono T."/>
            <person name="Mallez S."/>
            <person name="Zhang Y."/>
            <person name="Obille A."/>
            <person name="Becker A."/>
            <person name="Abrahante J.E."/>
            <person name="Garbe J."/>
            <person name="Badalamenti J.P."/>
            <person name="Herman A."/>
            <person name="Mangelson H."/>
            <person name="Liachko I."/>
            <person name="Sullivan S."/>
            <person name="Sone E.D."/>
            <person name="Koren S."/>
            <person name="Silverstein K.A.T."/>
            <person name="Beckman K.B."/>
            <person name="Gohl D.M."/>
        </authorList>
    </citation>
    <scope>NUCLEOTIDE SEQUENCE</scope>
    <source>
        <strain evidence="1">Duluth1</strain>
        <tissue evidence="1">Whole animal</tissue>
    </source>
</reference>
<dbReference type="AlphaFoldDB" id="A0A9D4GHD0"/>
<gene>
    <name evidence="1" type="ORF">DPMN_143951</name>
</gene>
<keyword evidence="2" id="KW-1185">Reference proteome</keyword>
<proteinExistence type="predicted"/>
<dbReference type="EMBL" id="JAIWYP010000006">
    <property type="protein sequence ID" value="KAH3815428.1"/>
    <property type="molecule type" value="Genomic_DNA"/>
</dbReference>
<sequence>MIESATHETQFPTFKTSCRSSGSTCTVFLRHEKANLINRPIGGKTRQSSRVK</sequence>
<accession>A0A9D4GHD0</accession>
<comment type="caution">
    <text evidence="1">The sequence shown here is derived from an EMBL/GenBank/DDBJ whole genome shotgun (WGS) entry which is preliminary data.</text>
</comment>
<organism evidence="1 2">
    <name type="scientific">Dreissena polymorpha</name>
    <name type="common">Zebra mussel</name>
    <name type="synonym">Mytilus polymorpha</name>
    <dbReference type="NCBI Taxonomy" id="45954"/>
    <lineage>
        <taxon>Eukaryota</taxon>
        <taxon>Metazoa</taxon>
        <taxon>Spiralia</taxon>
        <taxon>Lophotrochozoa</taxon>
        <taxon>Mollusca</taxon>
        <taxon>Bivalvia</taxon>
        <taxon>Autobranchia</taxon>
        <taxon>Heteroconchia</taxon>
        <taxon>Euheterodonta</taxon>
        <taxon>Imparidentia</taxon>
        <taxon>Neoheterodontei</taxon>
        <taxon>Myida</taxon>
        <taxon>Dreissenoidea</taxon>
        <taxon>Dreissenidae</taxon>
        <taxon>Dreissena</taxon>
    </lineage>
</organism>